<organism evidence="1">
    <name type="scientific">Ralstonia solanacearum</name>
    <name type="common">Pseudomonas solanacearum</name>
    <dbReference type="NCBI Taxonomy" id="305"/>
    <lineage>
        <taxon>Bacteria</taxon>
        <taxon>Pseudomonadati</taxon>
        <taxon>Pseudomonadota</taxon>
        <taxon>Betaproteobacteria</taxon>
        <taxon>Burkholderiales</taxon>
        <taxon>Burkholderiaceae</taxon>
        <taxon>Ralstonia</taxon>
        <taxon>Ralstonia solanacearum species complex</taxon>
    </lineage>
</organism>
<accession>A0A0S4TPA7</accession>
<reference evidence="1" key="1">
    <citation type="submission" date="2015-10" db="EMBL/GenBank/DDBJ databases">
        <authorList>
            <person name="Gilbert D.G."/>
        </authorList>
    </citation>
    <scope>NUCLEOTIDE SEQUENCE</scope>
    <source>
        <strain evidence="1">Phyl III-seqv23</strain>
    </source>
</reference>
<dbReference type="AlphaFoldDB" id="A0A0S4TPA7"/>
<dbReference type="Pfam" id="PF12686">
    <property type="entry name" value="DUF3800"/>
    <property type="match status" value="1"/>
</dbReference>
<name>A0A0S4TPA7_RALSL</name>
<evidence type="ECO:0000313" key="1">
    <source>
        <dbReference type="EMBL" id="CUV11883.1"/>
    </source>
</evidence>
<dbReference type="InterPro" id="IPR024524">
    <property type="entry name" value="DUF3800"/>
</dbReference>
<protein>
    <recommendedName>
        <fullName evidence="2">DUF3800 domain-containing protein</fullName>
    </recommendedName>
</protein>
<proteinExistence type="predicted"/>
<evidence type="ECO:0008006" key="2">
    <source>
        <dbReference type="Google" id="ProtNLM"/>
    </source>
</evidence>
<gene>
    <name evidence="1" type="ORF">RUN39_v1_260030</name>
</gene>
<sequence length="384" mass="43925">MSREKPEESIIDVNRFRPIGLDFMPNVDKRYTLYYDETNNIRRLVLAGTGLNHDALDCFVLGGIALEPRAVLPDIAALRAQLRIQPSAREMKLRHLVQGDYAACLGSRKVEHFLAWLLDAPAYIHYSNFSVLNWSIVDLIDSLIVSHRFRHLIAVHNELKNELHALVRLDPLAYFRLLKTFNYPDVAVERIPEFVRSVRAFLFRNGFVFRNFATMTLCDLLQEAADDTTLDFLVGNDSGVLVGSFDTVFLNRLATFTNAVHVFDEEPQIRSSLDQRRIFCGDQAITYCFANSRHEPAIQVSDVLCGILGKHFSCMEKLSIEQLEAWNTSLSDQQRRNVALLAKLIDKADEECHALIFNQAPNDSKAKSLWFLHGIEYPEDYRDC</sequence>
<dbReference type="PATRIC" id="fig|305.106.peg.1084"/>
<dbReference type="EMBL" id="LN899819">
    <property type="protein sequence ID" value="CUV11883.1"/>
    <property type="molecule type" value="Genomic_DNA"/>
</dbReference>